<comment type="similarity">
    <text evidence="4">Belongs to the HARBI1 family.</text>
</comment>
<evidence type="ECO:0000256" key="1">
    <source>
        <dbReference type="ARBA" id="ARBA00001968"/>
    </source>
</evidence>
<dbReference type="GO" id="GO:0016787">
    <property type="term" value="F:hydrolase activity"/>
    <property type="evidence" value="ECO:0007669"/>
    <property type="project" value="UniProtKB-KW"/>
</dbReference>
<dbReference type="PANTHER" id="PTHR22930:SF282">
    <property type="entry name" value="NUCLEASE HARBI1-RELATED"/>
    <property type="match status" value="1"/>
</dbReference>
<keyword evidence="7" id="KW-0540">Nuclease</keyword>
<keyword evidence="15" id="KW-1185">Reference proteome</keyword>
<evidence type="ECO:0000256" key="2">
    <source>
        <dbReference type="ARBA" id="ARBA00004123"/>
    </source>
</evidence>
<protein>
    <recommendedName>
        <fullName evidence="5">Putative nuclease HARBI1</fullName>
    </recommendedName>
    <alternativeName>
        <fullName evidence="11">Harbinger transposase-derived nuclease</fullName>
    </alternativeName>
</protein>
<sequence>MRNAPVFRPLVNLATLEECHIIQTYHLNYVTIIGLVAQLDPDLFPAIGYPNAIPPAVQVLSVFHYLASGSFQVTVGLAAGVSQPMFSNILRDVLSALMKHMSSYIRFPRRAVLPTVKTAFYHVAHVPHVIGAVDGTHIALVPPRRNEQVYRNRKNFQLVNVEVVCLVDQYISQVTDRYPGSVHDSYIFQNSSISHMMAQLQRDRACLHGMYPSMSVALSSLDSCVPALFPYRS</sequence>
<dbReference type="GO" id="GO:0005737">
    <property type="term" value="C:cytoplasm"/>
    <property type="evidence" value="ECO:0007669"/>
    <property type="project" value="UniProtKB-SubCell"/>
</dbReference>
<keyword evidence="6" id="KW-0963">Cytoplasm</keyword>
<dbReference type="InterPro" id="IPR045249">
    <property type="entry name" value="HARBI1-like"/>
</dbReference>
<keyword evidence="10" id="KW-0539">Nucleus</keyword>
<name>A0AAV7VXZ1_PLEWA</name>
<reference evidence="14" key="1">
    <citation type="journal article" date="2022" name="bioRxiv">
        <title>Sequencing and chromosome-scale assembly of the giantPleurodeles waltlgenome.</title>
        <authorList>
            <person name="Brown T."/>
            <person name="Elewa A."/>
            <person name="Iarovenko S."/>
            <person name="Subramanian E."/>
            <person name="Araus A.J."/>
            <person name="Petzold A."/>
            <person name="Susuki M."/>
            <person name="Suzuki K.-i.T."/>
            <person name="Hayashi T."/>
            <person name="Toyoda A."/>
            <person name="Oliveira C."/>
            <person name="Osipova E."/>
            <person name="Leigh N.D."/>
            <person name="Simon A."/>
            <person name="Yun M.H."/>
        </authorList>
    </citation>
    <scope>NUCLEOTIDE SEQUENCE</scope>
    <source>
        <strain evidence="14">20211129_DDA</strain>
        <tissue evidence="14">Liver</tissue>
    </source>
</reference>
<comment type="caution">
    <text evidence="14">The sequence shown here is derived from an EMBL/GenBank/DDBJ whole genome shotgun (WGS) entry which is preliminary data.</text>
</comment>
<dbReference type="EMBL" id="JANPWB010000002">
    <property type="protein sequence ID" value="KAJ1206452.1"/>
    <property type="molecule type" value="Genomic_DNA"/>
</dbReference>
<evidence type="ECO:0000313" key="14">
    <source>
        <dbReference type="EMBL" id="KAJ1206452.1"/>
    </source>
</evidence>
<comment type="subcellular location">
    <subcellularLocation>
        <location evidence="3">Cytoplasm</location>
    </subcellularLocation>
    <subcellularLocation>
        <location evidence="2">Nucleus</location>
    </subcellularLocation>
</comment>
<keyword evidence="9" id="KW-0378">Hydrolase</keyword>
<evidence type="ECO:0000259" key="13">
    <source>
        <dbReference type="Pfam" id="PF13359"/>
    </source>
</evidence>
<feature type="domain" description="DDE Tnp4" evidence="13">
    <location>
        <begin position="133"/>
        <end position="198"/>
    </location>
</feature>
<evidence type="ECO:0000256" key="3">
    <source>
        <dbReference type="ARBA" id="ARBA00004496"/>
    </source>
</evidence>
<evidence type="ECO:0000256" key="9">
    <source>
        <dbReference type="ARBA" id="ARBA00022801"/>
    </source>
</evidence>
<comment type="cofactor">
    <cofactor evidence="1">
        <name>a divalent metal cation</name>
        <dbReference type="ChEBI" id="CHEBI:60240"/>
    </cofactor>
</comment>
<accession>A0AAV7VXZ1</accession>
<evidence type="ECO:0000256" key="11">
    <source>
        <dbReference type="ARBA" id="ARBA00030126"/>
    </source>
</evidence>
<dbReference type="AlphaFoldDB" id="A0AAV7VXZ1"/>
<dbReference type="Proteomes" id="UP001066276">
    <property type="component" value="Chromosome 1_2"/>
</dbReference>
<dbReference type="GO" id="GO:0004518">
    <property type="term" value="F:nuclease activity"/>
    <property type="evidence" value="ECO:0007669"/>
    <property type="project" value="UniProtKB-KW"/>
</dbReference>
<dbReference type="PRINTS" id="PR02086">
    <property type="entry name" value="PUTNUCHARBI1"/>
</dbReference>
<evidence type="ECO:0000256" key="10">
    <source>
        <dbReference type="ARBA" id="ARBA00023242"/>
    </source>
</evidence>
<dbReference type="GO" id="GO:0046872">
    <property type="term" value="F:metal ion binding"/>
    <property type="evidence" value="ECO:0007669"/>
    <property type="project" value="UniProtKB-KW"/>
</dbReference>
<evidence type="ECO:0000256" key="6">
    <source>
        <dbReference type="ARBA" id="ARBA00022490"/>
    </source>
</evidence>
<dbReference type="PANTHER" id="PTHR22930">
    <property type="match status" value="1"/>
</dbReference>
<organism evidence="14 15">
    <name type="scientific">Pleurodeles waltl</name>
    <name type="common">Iberian ribbed newt</name>
    <dbReference type="NCBI Taxonomy" id="8319"/>
    <lineage>
        <taxon>Eukaryota</taxon>
        <taxon>Metazoa</taxon>
        <taxon>Chordata</taxon>
        <taxon>Craniata</taxon>
        <taxon>Vertebrata</taxon>
        <taxon>Euteleostomi</taxon>
        <taxon>Amphibia</taxon>
        <taxon>Batrachia</taxon>
        <taxon>Caudata</taxon>
        <taxon>Salamandroidea</taxon>
        <taxon>Salamandridae</taxon>
        <taxon>Pleurodelinae</taxon>
        <taxon>Pleurodeles</taxon>
    </lineage>
</organism>
<keyword evidence="8" id="KW-0479">Metal-binding</keyword>
<dbReference type="InterPro" id="IPR027806">
    <property type="entry name" value="HARBI1_dom"/>
</dbReference>
<evidence type="ECO:0000256" key="4">
    <source>
        <dbReference type="ARBA" id="ARBA00006958"/>
    </source>
</evidence>
<proteinExistence type="inferred from homology"/>
<evidence type="ECO:0000256" key="12">
    <source>
        <dbReference type="ARBA" id="ARBA00045850"/>
    </source>
</evidence>
<comment type="function">
    <text evidence="12">Transposase-derived protein that may have nuclease activity. Does not have transposase activity.</text>
</comment>
<evidence type="ECO:0000313" key="15">
    <source>
        <dbReference type="Proteomes" id="UP001066276"/>
    </source>
</evidence>
<evidence type="ECO:0000256" key="8">
    <source>
        <dbReference type="ARBA" id="ARBA00022723"/>
    </source>
</evidence>
<dbReference type="InterPro" id="IPR026103">
    <property type="entry name" value="HARBI1_animal"/>
</dbReference>
<gene>
    <name evidence="14" type="ORF">NDU88_001857</name>
</gene>
<dbReference type="GO" id="GO:0005634">
    <property type="term" value="C:nucleus"/>
    <property type="evidence" value="ECO:0007669"/>
    <property type="project" value="UniProtKB-SubCell"/>
</dbReference>
<evidence type="ECO:0000256" key="5">
    <source>
        <dbReference type="ARBA" id="ARBA00015519"/>
    </source>
</evidence>
<evidence type="ECO:0000256" key="7">
    <source>
        <dbReference type="ARBA" id="ARBA00022722"/>
    </source>
</evidence>
<dbReference type="Pfam" id="PF13359">
    <property type="entry name" value="DDE_Tnp_4"/>
    <property type="match status" value="1"/>
</dbReference>